<organism evidence="1 2">
    <name type="scientific">Rhizobium paranaense</name>
    <dbReference type="NCBI Taxonomy" id="1650438"/>
    <lineage>
        <taxon>Bacteria</taxon>
        <taxon>Pseudomonadati</taxon>
        <taxon>Pseudomonadota</taxon>
        <taxon>Alphaproteobacteria</taxon>
        <taxon>Hyphomicrobiales</taxon>
        <taxon>Rhizobiaceae</taxon>
        <taxon>Rhizobium/Agrobacterium group</taxon>
        <taxon>Rhizobium</taxon>
    </lineage>
</organism>
<gene>
    <name evidence="1" type="ORF">GGD50_005899</name>
</gene>
<comment type="caution">
    <text evidence="1">The sequence shown here is derived from an EMBL/GenBank/DDBJ whole genome shotgun (WGS) entry which is preliminary data.</text>
</comment>
<sequence length="87" mass="9920">MNSVIKIGFSLTWEKPVLIHEGGLCTRAISGPREALRYLKKDFDQRTGQLYWDAVFSCVTALRYRSAPSVARQYFLFACDDARIDAD</sequence>
<dbReference type="RefSeq" id="WP_183940486.1">
    <property type="nucleotide sequence ID" value="NZ_JACHBI010000018.1"/>
</dbReference>
<dbReference type="Gene3D" id="6.10.250.730">
    <property type="match status" value="1"/>
</dbReference>
<dbReference type="InterPro" id="IPR010385">
    <property type="entry name" value="DUF982"/>
</dbReference>
<keyword evidence="2" id="KW-1185">Reference proteome</keyword>
<name>A0A7W9D4A5_9HYPH</name>
<evidence type="ECO:0000313" key="2">
    <source>
        <dbReference type="Proteomes" id="UP000549882"/>
    </source>
</evidence>
<evidence type="ECO:0008006" key="3">
    <source>
        <dbReference type="Google" id="ProtNLM"/>
    </source>
</evidence>
<evidence type="ECO:0000313" key="1">
    <source>
        <dbReference type="EMBL" id="MBB5577247.1"/>
    </source>
</evidence>
<dbReference type="EMBL" id="JACHBI010000018">
    <property type="protein sequence ID" value="MBB5577247.1"/>
    <property type="molecule type" value="Genomic_DNA"/>
</dbReference>
<dbReference type="AlphaFoldDB" id="A0A7W9D4A5"/>
<proteinExistence type="predicted"/>
<dbReference type="Pfam" id="PF06169">
    <property type="entry name" value="DUF982"/>
    <property type="match status" value="1"/>
</dbReference>
<accession>A0A7W9D4A5</accession>
<dbReference type="Proteomes" id="UP000549882">
    <property type="component" value="Unassembled WGS sequence"/>
</dbReference>
<protein>
    <recommendedName>
        <fullName evidence="3">DUF982 domain-containing protein</fullName>
    </recommendedName>
</protein>
<reference evidence="1 2" key="1">
    <citation type="submission" date="2020-08" db="EMBL/GenBank/DDBJ databases">
        <title>Genomic Encyclopedia of Type Strains, Phase IV (KMG-V): Genome sequencing to study the core and pangenomes of soil and plant-associated prokaryotes.</title>
        <authorList>
            <person name="Whitman W."/>
        </authorList>
    </citation>
    <scope>NUCLEOTIDE SEQUENCE [LARGE SCALE GENOMIC DNA]</scope>
    <source>
        <strain evidence="1 2">SEMIA 4064</strain>
    </source>
</reference>